<reference evidence="1" key="1">
    <citation type="submission" date="2014-11" db="EMBL/GenBank/DDBJ databases">
        <authorList>
            <person name="Amaro Gonzalez C."/>
        </authorList>
    </citation>
    <scope>NUCLEOTIDE SEQUENCE</scope>
</reference>
<dbReference type="AlphaFoldDB" id="A0A0E9WCK9"/>
<proteinExistence type="predicted"/>
<organism evidence="1">
    <name type="scientific">Anguilla anguilla</name>
    <name type="common">European freshwater eel</name>
    <name type="synonym">Muraena anguilla</name>
    <dbReference type="NCBI Taxonomy" id="7936"/>
    <lineage>
        <taxon>Eukaryota</taxon>
        <taxon>Metazoa</taxon>
        <taxon>Chordata</taxon>
        <taxon>Craniata</taxon>
        <taxon>Vertebrata</taxon>
        <taxon>Euteleostomi</taxon>
        <taxon>Actinopterygii</taxon>
        <taxon>Neopterygii</taxon>
        <taxon>Teleostei</taxon>
        <taxon>Anguilliformes</taxon>
        <taxon>Anguillidae</taxon>
        <taxon>Anguilla</taxon>
    </lineage>
</organism>
<name>A0A0E9WCK9_ANGAN</name>
<dbReference type="EMBL" id="GBXM01020490">
    <property type="protein sequence ID" value="JAH88087.1"/>
    <property type="molecule type" value="Transcribed_RNA"/>
</dbReference>
<sequence length="29" mass="3466">MLQMHTLICINMHVIAISTYYINQPYKII</sequence>
<accession>A0A0E9WCK9</accession>
<evidence type="ECO:0000313" key="1">
    <source>
        <dbReference type="EMBL" id="JAH88087.1"/>
    </source>
</evidence>
<reference evidence="1" key="2">
    <citation type="journal article" date="2015" name="Fish Shellfish Immunol.">
        <title>Early steps in the European eel (Anguilla anguilla)-Vibrio vulnificus interaction in the gills: Role of the RtxA13 toxin.</title>
        <authorList>
            <person name="Callol A."/>
            <person name="Pajuelo D."/>
            <person name="Ebbesson L."/>
            <person name="Teles M."/>
            <person name="MacKenzie S."/>
            <person name="Amaro C."/>
        </authorList>
    </citation>
    <scope>NUCLEOTIDE SEQUENCE</scope>
</reference>
<protein>
    <submittedName>
        <fullName evidence="1">Uncharacterized protein</fullName>
    </submittedName>
</protein>